<comment type="similarity">
    <text evidence="1">Belongs to the free Met sulfoxide reductase family.</text>
</comment>
<feature type="domain" description="GAF" evidence="2">
    <location>
        <begin position="30"/>
        <end position="146"/>
    </location>
</feature>
<sequence length="159" mass="17742">MDKKPFYEQLVAQVEAIIGDESDVVANMANLSAILFDALEQVNWVGFYRCVNDELVLGPFQGKVACIRIPVGQGVCGTAVSENKTQRIADVHQFSGHIACDAASNAEIVIPVRINDRVIGVLDIDSVAFERFDEQDQQWLEQVVQVFEQTLIRYNVDKL</sequence>
<name>A0ABQ6GN75_9GAMM</name>
<evidence type="ECO:0000313" key="3">
    <source>
        <dbReference type="EMBL" id="GLX76774.1"/>
    </source>
</evidence>
<comment type="caution">
    <text evidence="3">The sequence shown here is derived from an EMBL/GenBank/DDBJ whole genome shotgun (WGS) entry which is preliminary data.</text>
</comment>
<dbReference type="PANTHER" id="PTHR21021:SF15">
    <property type="entry name" value="FREE METHIONINE-R-SULFOXIDE REDUCTASE"/>
    <property type="match status" value="1"/>
</dbReference>
<dbReference type="SUPFAM" id="SSF55781">
    <property type="entry name" value="GAF domain-like"/>
    <property type="match status" value="1"/>
</dbReference>
<dbReference type="PANTHER" id="PTHR21021">
    <property type="entry name" value="GAF/PUTATIVE CYTOSKELETAL PROTEIN"/>
    <property type="match status" value="1"/>
</dbReference>
<dbReference type="RefSeq" id="WP_284246544.1">
    <property type="nucleotide sequence ID" value="NZ_BSST01000001.1"/>
</dbReference>
<dbReference type="InterPro" id="IPR051330">
    <property type="entry name" value="Phosphatase_reg/MetRdx"/>
</dbReference>
<evidence type="ECO:0000256" key="1">
    <source>
        <dbReference type="ARBA" id="ARBA00038454"/>
    </source>
</evidence>
<keyword evidence="4" id="KW-1185">Reference proteome</keyword>
<evidence type="ECO:0000259" key="2">
    <source>
        <dbReference type="Pfam" id="PF13185"/>
    </source>
</evidence>
<dbReference type="Pfam" id="PF13185">
    <property type="entry name" value="GAF_2"/>
    <property type="match status" value="1"/>
</dbReference>
<proteinExistence type="inferred from homology"/>
<evidence type="ECO:0000313" key="4">
    <source>
        <dbReference type="Proteomes" id="UP001157186"/>
    </source>
</evidence>
<dbReference type="InterPro" id="IPR029016">
    <property type="entry name" value="GAF-like_dom_sf"/>
</dbReference>
<dbReference type="EMBL" id="BSST01000001">
    <property type="protein sequence ID" value="GLX76774.1"/>
    <property type="molecule type" value="Genomic_DNA"/>
</dbReference>
<dbReference type="Gene3D" id="3.30.450.40">
    <property type="match status" value="1"/>
</dbReference>
<protein>
    <submittedName>
        <fullName evidence="3">Free methionine-R-sulfoxide reductase YebR</fullName>
    </submittedName>
</protein>
<accession>A0ABQ6GN75</accession>
<reference evidence="3 4" key="1">
    <citation type="submission" date="2023-03" db="EMBL/GenBank/DDBJ databases">
        <title>Draft genome sequence of Thalassotalea insulae KCTC 62186T.</title>
        <authorList>
            <person name="Sawabe T."/>
        </authorList>
    </citation>
    <scope>NUCLEOTIDE SEQUENCE [LARGE SCALE GENOMIC DNA]</scope>
    <source>
        <strain evidence="3 4">KCTC 62186</strain>
    </source>
</reference>
<organism evidence="3 4">
    <name type="scientific">Thalassotalea insulae</name>
    <dbReference type="NCBI Taxonomy" id="2056778"/>
    <lineage>
        <taxon>Bacteria</taxon>
        <taxon>Pseudomonadati</taxon>
        <taxon>Pseudomonadota</taxon>
        <taxon>Gammaproteobacteria</taxon>
        <taxon>Alteromonadales</taxon>
        <taxon>Colwelliaceae</taxon>
        <taxon>Thalassotalea</taxon>
    </lineage>
</organism>
<gene>
    <name evidence="3" type="primary">yebR</name>
    <name evidence="3" type="ORF">tinsulaeT_01140</name>
</gene>
<dbReference type="Proteomes" id="UP001157186">
    <property type="component" value="Unassembled WGS sequence"/>
</dbReference>
<dbReference type="InterPro" id="IPR003018">
    <property type="entry name" value="GAF"/>
</dbReference>